<dbReference type="EMBL" id="JARAKH010000047">
    <property type="protein sequence ID" value="KAK8377812.1"/>
    <property type="molecule type" value="Genomic_DNA"/>
</dbReference>
<evidence type="ECO:0008006" key="8">
    <source>
        <dbReference type="Google" id="ProtNLM"/>
    </source>
</evidence>
<dbReference type="Pfam" id="PF25107">
    <property type="entry name" value="VWA7_N"/>
    <property type="match status" value="1"/>
</dbReference>
<feature type="domain" description="VWA7 N-terminal" evidence="5">
    <location>
        <begin position="124"/>
        <end position="358"/>
    </location>
</feature>
<protein>
    <recommendedName>
        <fullName evidence="8">von Willebrand factor A domain-containing protein 7</fullName>
    </recommendedName>
</protein>
<evidence type="ECO:0000256" key="3">
    <source>
        <dbReference type="ARBA" id="ARBA00022729"/>
    </source>
</evidence>
<dbReference type="SUPFAM" id="SSF53300">
    <property type="entry name" value="vWA-like"/>
    <property type="match status" value="1"/>
</dbReference>
<organism evidence="6 7">
    <name type="scientific">Scylla paramamosain</name>
    <name type="common">Mud crab</name>
    <dbReference type="NCBI Taxonomy" id="85552"/>
    <lineage>
        <taxon>Eukaryota</taxon>
        <taxon>Metazoa</taxon>
        <taxon>Ecdysozoa</taxon>
        <taxon>Arthropoda</taxon>
        <taxon>Crustacea</taxon>
        <taxon>Multicrustacea</taxon>
        <taxon>Malacostraca</taxon>
        <taxon>Eumalacostraca</taxon>
        <taxon>Eucarida</taxon>
        <taxon>Decapoda</taxon>
        <taxon>Pleocyemata</taxon>
        <taxon>Brachyura</taxon>
        <taxon>Eubrachyura</taxon>
        <taxon>Portunoidea</taxon>
        <taxon>Portunidae</taxon>
        <taxon>Portuninae</taxon>
        <taxon>Scylla</taxon>
    </lineage>
</organism>
<evidence type="ECO:0000313" key="7">
    <source>
        <dbReference type="Proteomes" id="UP001487740"/>
    </source>
</evidence>
<gene>
    <name evidence="6" type="ORF">O3P69_014039</name>
</gene>
<dbReference type="InterPro" id="IPR036465">
    <property type="entry name" value="vWFA_dom_sf"/>
</dbReference>
<dbReference type="InterPro" id="IPR056862">
    <property type="entry name" value="VWA7_N"/>
</dbReference>
<dbReference type="Proteomes" id="UP001487740">
    <property type="component" value="Unassembled WGS sequence"/>
</dbReference>
<evidence type="ECO:0000256" key="1">
    <source>
        <dbReference type="ARBA" id="ARBA00004613"/>
    </source>
</evidence>
<sequence length="605" mass="65710">MLGVAELLRPLEKYSSVNSPPCCCLRVRPSRVLASTLQGWRCPSCRGRCWAALPSLTLVQLFFPPASILLTPIWRLSSALIRWSDKPRTTRPSHGRRCGGQVRRFFLDVTPANASLTIPEDASLSEMFRIVYGSSSSPARFIKAVNDIAWSNAMTEAGSQTKFQAAYHMDGERLVEGHTLLQGRYQQLIRTITVDRTYDFSRELLGESLNGIQDFYSQSTWIELGRNSILEGLGLPGADIGEVAGPGDATCTDCASATGVCTSNVIPTGRLSSGYYEYTAVGADDLVVPKPDGAGKCSHGGTQDASATKTAIGGINKESTSPCFSPHHHLHQQAVDLAISASEYYIGVLRDAIGTEHFTSLLNLYQGSALSIVIDTTGSMQDEINTVKEEATLIVQKSHPELYVFVPYGDPDYGPVTKTSNAEEFLAVLDTVVASGANDAELMEGVLALVAAKHCKVNIIYSYNNREDSCPDYVTSGTEELKYLATISGGLFIELEDFDASDIDGIMQEGVDENKVSLVKRDDVKGHQEFSFPVDDSISDFDFVIFGPITKASVTDSVGTYHDLMDKDTLAVTDGVEIVSHTPKLKAIKFTKPVLGDWFFEADGP</sequence>
<evidence type="ECO:0000313" key="6">
    <source>
        <dbReference type="EMBL" id="KAK8377812.1"/>
    </source>
</evidence>
<keyword evidence="2" id="KW-0964">Secreted</keyword>
<dbReference type="InterPro" id="IPR052577">
    <property type="entry name" value="VWA7"/>
</dbReference>
<proteinExistence type="predicted"/>
<dbReference type="AlphaFoldDB" id="A0AAW0SU59"/>
<dbReference type="InterPro" id="IPR056861">
    <property type="entry name" value="HMCN1-like_VWA"/>
</dbReference>
<reference evidence="6 7" key="1">
    <citation type="submission" date="2023-03" db="EMBL/GenBank/DDBJ databases">
        <title>High-quality genome of Scylla paramamosain provides insights in environmental adaptation.</title>
        <authorList>
            <person name="Zhang L."/>
        </authorList>
    </citation>
    <scope>NUCLEOTIDE SEQUENCE [LARGE SCALE GENOMIC DNA]</scope>
    <source>
        <strain evidence="6">LZ_2023a</strain>
        <tissue evidence="6">Muscle</tissue>
    </source>
</reference>
<dbReference type="Pfam" id="PF25106">
    <property type="entry name" value="VWA_4"/>
    <property type="match status" value="1"/>
</dbReference>
<evidence type="ECO:0000256" key="2">
    <source>
        <dbReference type="ARBA" id="ARBA00022525"/>
    </source>
</evidence>
<comment type="subcellular location">
    <subcellularLocation>
        <location evidence="1">Secreted</location>
    </subcellularLocation>
</comment>
<evidence type="ECO:0000259" key="4">
    <source>
        <dbReference type="Pfam" id="PF25106"/>
    </source>
</evidence>
<dbReference type="PANTHER" id="PTHR14905">
    <property type="entry name" value="NG37"/>
    <property type="match status" value="1"/>
</dbReference>
<accession>A0AAW0SU59</accession>
<keyword evidence="3" id="KW-0732">Signal</keyword>
<keyword evidence="7" id="KW-1185">Reference proteome</keyword>
<feature type="domain" description="Hemicentin-1-like von Willebrand factor A" evidence="4">
    <location>
        <begin position="369"/>
        <end position="440"/>
    </location>
</feature>
<dbReference type="GO" id="GO:0032991">
    <property type="term" value="C:protein-containing complex"/>
    <property type="evidence" value="ECO:0007669"/>
    <property type="project" value="UniProtKB-ARBA"/>
</dbReference>
<name>A0AAW0SU59_SCYPA</name>
<comment type="caution">
    <text evidence="6">The sequence shown here is derived from an EMBL/GenBank/DDBJ whole genome shotgun (WGS) entry which is preliminary data.</text>
</comment>
<evidence type="ECO:0000259" key="5">
    <source>
        <dbReference type="Pfam" id="PF25107"/>
    </source>
</evidence>
<dbReference type="PANTHER" id="PTHR14905:SF7">
    <property type="entry name" value="VON WILLEBRAND FACTOR A DOMAIN-CONTAINING PROTEIN 7"/>
    <property type="match status" value="1"/>
</dbReference>